<dbReference type="EMBL" id="DS231955">
    <property type="protein sequence ID" value="EDS28898.1"/>
    <property type="molecule type" value="Genomic_DNA"/>
</dbReference>
<sequence>MNLNLTKMSPPSSLPQLFGTLFLSTIHDQLRRYLNRAFPDYFLLFGAYNVTVVTLALLIDSVIKAQPLRASFTPRLWARAELWLTGLVALGFHVLAFRIGALSEMVNREYIEVGVVVVSLLGYLTAAFYAADWWRMYRARHEKTMAGTTSSSFEKIVVECS</sequence>
<name>B0WJ19_CULQU</name>
<feature type="transmembrane region" description="Helical" evidence="1">
    <location>
        <begin position="80"/>
        <end position="101"/>
    </location>
</feature>
<keyword evidence="4" id="KW-1185">Reference proteome</keyword>
<dbReference type="KEGG" id="cqu:CpipJ_CPIJ007148"/>
<proteinExistence type="predicted"/>
<dbReference type="EnsemblMetazoa" id="CPIJ007148-RA">
    <property type="protein sequence ID" value="CPIJ007148-PA"/>
    <property type="gene ID" value="CPIJ007148"/>
</dbReference>
<dbReference type="OMA" id="NINCTYP"/>
<evidence type="ECO:0000313" key="4">
    <source>
        <dbReference type="Proteomes" id="UP000002320"/>
    </source>
</evidence>
<evidence type="ECO:0000313" key="2">
    <source>
        <dbReference type="EMBL" id="EDS28898.1"/>
    </source>
</evidence>
<gene>
    <name evidence="3" type="primary">6039023</name>
    <name evidence="2" type="ORF">CpipJ_CPIJ007148</name>
</gene>
<dbReference type="Proteomes" id="UP000002320">
    <property type="component" value="Unassembled WGS sequence"/>
</dbReference>
<dbReference type="InParanoid" id="B0WJ19"/>
<keyword evidence="1" id="KW-1133">Transmembrane helix</keyword>
<reference evidence="2" key="1">
    <citation type="submission" date="2007-03" db="EMBL/GenBank/DDBJ databases">
        <title>Annotation of Culex pipiens quinquefasciatus.</title>
        <authorList>
            <consortium name="The Broad Institute Genome Sequencing Platform"/>
            <person name="Atkinson P.W."/>
            <person name="Hemingway J."/>
            <person name="Christensen B.M."/>
            <person name="Higgs S."/>
            <person name="Kodira C."/>
            <person name="Hannick L."/>
            <person name="Megy K."/>
            <person name="O'Leary S."/>
            <person name="Pearson M."/>
            <person name="Haas B.J."/>
            <person name="Mauceli E."/>
            <person name="Wortman J.R."/>
            <person name="Lee N.H."/>
            <person name="Guigo R."/>
            <person name="Stanke M."/>
            <person name="Alvarado L."/>
            <person name="Amedeo P."/>
            <person name="Antoine C.H."/>
            <person name="Arensburger P."/>
            <person name="Bidwell S.L."/>
            <person name="Crawford M."/>
            <person name="Camaro F."/>
            <person name="Devon K."/>
            <person name="Engels R."/>
            <person name="Hammond M."/>
            <person name="Howarth C."/>
            <person name="Koehrsen M."/>
            <person name="Lawson D."/>
            <person name="Montgomery P."/>
            <person name="Nene V."/>
            <person name="Nusbaum C."/>
            <person name="Puiu D."/>
            <person name="Romero-Severson J."/>
            <person name="Severson D.W."/>
            <person name="Shumway M."/>
            <person name="Sisk P."/>
            <person name="Stolte C."/>
            <person name="Zeng Q."/>
            <person name="Eisenstadt E."/>
            <person name="Fraser-Liggett C."/>
            <person name="Strausberg R."/>
            <person name="Galagan J."/>
            <person name="Birren B."/>
            <person name="Collins F.H."/>
        </authorList>
    </citation>
    <scope>NUCLEOTIDE SEQUENCE [LARGE SCALE GENOMIC DNA]</scope>
    <source>
        <strain evidence="2">JHB</strain>
    </source>
</reference>
<reference evidence="3" key="2">
    <citation type="submission" date="2020-05" db="UniProtKB">
        <authorList>
            <consortium name="EnsemblMetazoa"/>
        </authorList>
    </citation>
    <scope>IDENTIFICATION</scope>
    <source>
        <strain evidence="3">JHB</strain>
    </source>
</reference>
<feature type="transmembrane region" description="Helical" evidence="1">
    <location>
        <begin position="41"/>
        <end position="59"/>
    </location>
</feature>
<keyword evidence="1" id="KW-0472">Membrane</keyword>
<evidence type="ECO:0000313" key="3">
    <source>
        <dbReference type="EnsemblMetazoa" id="CPIJ007148-PA"/>
    </source>
</evidence>
<dbReference type="eggNOG" id="ENOG502T6RT">
    <property type="taxonomic scope" value="Eukaryota"/>
</dbReference>
<dbReference type="VEuPathDB" id="VectorBase:CPIJ007148"/>
<accession>B0WJ19</accession>
<dbReference type="AlphaFoldDB" id="B0WJ19"/>
<feature type="transmembrane region" description="Helical" evidence="1">
    <location>
        <begin position="113"/>
        <end position="131"/>
    </location>
</feature>
<dbReference type="HOGENOM" id="CLU_1645383_0_0_1"/>
<protein>
    <submittedName>
        <fullName evidence="2 3">Uncharacterized protein</fullName>
    </submittedName>
</protein>
<organism>
    <name type="scientific">Culex quinquefasciatus</name>
    <name type="common">Southern house mosquito</name>
    <name type="synonym">Culex pungens</name>
    <dbReference type="NCBI Taxonomy" id="7176"/>
    <lineage>
        <taxon>Eukaryota</taxon>
        <taxon>Metazoa</taxon>
        <taxon>Ecdysozoa</taxon>
        <taxon>Arthropoda</taxon>
        <taxon>Hexapoda</taxon>
        <taxon>Insecta</taxon>
        <taxon>Pterygota</taxon>
        <taxon>Neoptera</taxon>
        <taxon>Endopterygota</taxon>
        <taxon>Diptera</taxon>
        <taxon>Nematocera</taxon>
        <taxon>Culicoidea</taxon>
        <taxon>Culicidae</taxon>
        <taxon>Culicinae</taxon>
        <taxon>Culicini</taxon>
        <taxon>Culex</taxon>
        <taxon>Culex</taxon>
    </lineage>
</organism>
<keyword evidence="1" id="KW-0812">Transmembrane</keyword>
<evidence type="ECO:0000256" key="1">
    <source>
        <dbReference type="SAM" id="Phobius"/>
    </source>
</evidence>